<feature type="region of interest" description="Disordered" evidence="1">
    <location>
        <begin position="72"/>
        <end position="106"/>
    </location>
</feature>
<accession>A0A2J6QQF9</accession>
<name>A0A2J6QQF9_9HELO</name>
<reference evidence="2 3" key="1">
    <citation type="submission" date="2016-05" db="EMBL/GenBank/DDBJ databases">
        <title>A degradative enzymes factory behind the ericoid mycorrhizal symbiosis.</title>
        <authorList>
            <consortium name="DOE Joint Genome Institute"/>
            <person name="Martino E."/>
            <person name="Morin E."/>
            <person name="Grelet G."/>
            <person name="Kuo A."/>
            <person name="Kohler A."/>
            <person name="Daghino S."/>
            <person name="Barry K."/>
            <person name="Choi C."/>
            <person name="Cichocki N."/>
            <person name="Clum A."/>
            <person name="Copeland A."/>
            <person name="Hainaut M."/>
            <person name="Haridas S."/>
            <person name="Labutti K."/>
            <person name="Lindquist E."/>
            <person name="Lipzen A."/>
            <person name="Khouja H.-R."/>
            <person name="Murat C."/>
            <person name="Ohm R."/>
            <person name="Olson A."/>
            <person name="Spatafora J."/>
            <person name="Veneault-Fourrey C."/>
            <person name="Henrissat B."/>
            <person name="Grigoriev I."/>
            <person name="Martin F."/>
            <person name="Perotto S."/>
        </authorList>
    </citation>
    <scope>NUCLEOTIDE SEQUENCE [LARGE SCALE GENOMIC DNA]</scope>
    <source>
        <strain evidence="2 3">UAMH 7357</strain>
    </source>
</reference>
<dbReference type="AlphaFoldDB" id="A0A2J6QQF9"/>
<keyword evidence="3" id="KW-1185">Reference proteome</keyword>
<proteinExistence type="predicted"/>
<gene>
    <name evidence="2" type="ORF">NA56DRAFT_15937</name>
</gene>
<evidence type="ECO:0000256" key="1">
    <source>
        <dbReference type="SAM" id="MobiDB-lite"/>
    </source>
</evidence>
<protein>
    <submittedName>
        <fullName evidence="2">Uncharacterized protein</fullName>
    </submittedName>
</protein>
<feature type="compositionally biased region" description="Polar residues" evidence="1">
    <location>
        <begin position="72"/>
        <end position="85"/>
    </location>
</feature>
<dbReference type="EMBL" id="KZ613464">
    <property type="protein sequence ID" value="PMD28498.1"/>
    <property type="molecule type" value="Genomic_DNA"/>
</dbReference>
<sequence length="106" mass="11765">MRRLLSCGRAFLNLSPCSGAPCSAPTAFLFLLPHNSCGMWVGKSFGNDPMLIATNEAFRYLSGLLHLRSHSQLPPGTRIQEQNAQERGPLNLSLRRGPRKRDSSER</sequence>
<dbReference type="Proteomes" id="UP000235672">
    <property type="component" value="Unassembled WGS sequence"/>
</dbReference>
<evidence type="ECO:0000313" key="3">
    <source>
        <dbReference type="Proteomes" id="UP000235672"/>
    </source>
</evidence>
<organism evidence="2 3">
    <name type="scientific">Hyaloscypha hepaticicola</name>
    <dbReference type="NCBI Taxonomy" id="2082293"/>
    <lineage>
        <taxon>Eukaryota</taxon>
        <taxon>Fungi</taxon>
        <taxon>Dikarya</taxon>
        <taxon>Ascomycota</taxon>
        <taxon>Pezizomycotina</taxon>
        <taxon>Leotiomycetes</taxon>
        <taxon>Helotiales</taxon>
        <taxon>Hyaloscyphaceae</taxon>
        <taxon>Hyaloscypha</taxon>
    </lineage>
</organism>
<evidence type="ECO:0000313" key="2">
    <source>
        <dbReference type="EMBL" id="PMD28498.1"/>
    </source>
</evidence>